<sequence length="203" mass="22941">MIKIKFLAILVFFFMGSDTLFSQTTPGVLMFKDGNSKQGFLKFSGAENVKLKPEKYEKAIKYHFSELDYAKFYYGDKVAIYKFVPVSGKKSHLVLEEIVEGKVSLYTLVSKGYTIGMGPMNAGGAPIFTGGNYYAINNLYVLKEGEKEATSLGSNLLFSKNFKKAASFYFNDCPKLVEKIENKDFNKEDIQAIVEFYNKECDK</sequence>
<evidence type="ECO:0008006" key="4">
    <source>
        <dbReference type="Google" id="ProtNLM"/>
    </source>
</evidence>
<evidence type="ECO:0000256" key="1">
    <source>
        <dbReference type="SAM" id="SignalP"/>
    </source>
</evidence>
<proteinExistence type="predicted"/>
<keyword evidence="3" id="KW-1185">Reference proteome</keyword>
<reference evidence="2 3" key="1">
    <citation type="submission" date="2017-04" db="EMBL/GenBank/DDBJ databases">
        <authorList>
            <person name="Afonso C.L."/>
            <person name="Miller P.J."/>
            <person name="Scott M.A."/>
            <person name="Spackman E."/>
            <person name="Goraichik I."/>
            <person name="Dimitrov K.M."/>
            <person name="Suarez D.L."/>
            <person name="Swayne D.E."/>
        </authorList>
    </citation>
    <scope>NUCLEOTIDE SEQUENCE [LARGE SCALE GENOMIC DNA]</scope>
    <source>
        <strain evidence="2 3">DSM 21164</strain>
    </source>
</reference>
<feature type="chain" id="PRO_5013094212" description="GLPGLI family protein" evidence="1">
    <location>
        <begin position="23"/>
        <end position="203"/>
    </location>
</feature>
<dbReference type="STRING" id="504486.SAMN05660703_2968"/>
<dbReference type="OrthoDB" id="1117699at2"/>
<dbReference type="Proteomes" id="UP000192360">
    <property type="component" value="Unassembled WGS sequence"/>
</dbReference>
<gene>
    <name evidence="2" type="ORF">SAMN05660703_2968</name>
</gene>
<dbReference type="RefSeq" id="WP_143312551.1">
    <property type="nucleotide sequence ID" value="NZ_FWXO01000006.1"/>
</dbReference>
<dbReference type="AlphaFoldDB" id="A0A1W2CGA7"/>
<evidence type="ECO:0000313" key="3">
    <source>
        <dbReference type="Proteomes" id="UP000192360"/>
    </source>
</evidence>
<keyword evidence="1" id="KW-0732">Signal</keyword>
<evidence type="ECO:0000313" key="2">
    <source>
        <dbReference type="EMBL" id="SMC84297.1"/>
    </source>
</evidence>
<feature type="signal peptide" evidence="1">
    <location>
        <begin position="1"/>
        <end position="22"/>
    </location>
</feature>
<name>A0A1W2CGA7_9FLAO</name>
<dbReference type="EMBL" id="FWXO01000006">
    <property type="protein sequence ID" value="SMC84297.1"/>
    <property type="molecule type" value="Genomic_DNA"/>
</dbReference>
<accession>A0A1W2CGA7</accession>
<organism evidence="2 3">
    <name type="scientific">Cellulophaga tyrosinoxydans</name>
    <dbReference type="NCBI Taxonomy" id="504486"/>
    <lineage>
        <taxon>Bacteria</taxon>
        <taxon>Pseudomonadati</taxon>
        <taxon>Bacteroidota</taxon>
        <taxon>Flavobacteriia</taxon>
        <taxon>Flavobacteriales</taxon>
        <taxon>Flavobacteriaceae</taxon>
        <taxon>Cellulophaga</taxon>
    </lineage>
</organism>
<protein>
    <recommendedName>
        <fullName evidence="4">GLPGLI family protein</fullName>
    </recommendedName>
</protein>